<gene>
    <name evidence="1" type="ORF">SAMN05421548_122124</name>
</gene>
<dbReference type="AlphaFoldDB" id="A0A1G6WCR3"/>
<sequence length="63" mass="6654">MAEAGLGVALLPRIAIPASTRLSSMLIKPRLKRVIAVASIKGARPSPTVNYFIGMYGELMAPS</sequence>
<accession>A0A1G6WCR3</accession>
<organism evidence="1 2">
    <name type="scientific">Paraburkholderia lycopersici</name>
    <dbReference type="NCBI Taxonomy" id="416944"/>
    <lineage>
        <taxon>Bacteria</taxon>
        <taxon>Pseudomonadati</taxon>
        <taxon>Pseudomonadota</taxon>
        <taxon>Betaproteobacteria</taxon>
        <taxon>Burkholderiales</taxon>
        <taxon>Burkholderiaceae</taxon>
        <taxon>Paraburkholderia</taxon>
    </lineage>
</organism>
<evidence type="ECO:0000313" key="2">
    <source>
        <dbReference type="Proteomes" id="UP000198908"/>
    </source>
</evidence>
<proteinExistence type="predicted"/>
<evidence type="ECO:0008006" key="3">
    <source>
        <dbReference type="Google" id="ProtNLM"/>
    </source>
</evidence>
<dbReference type="Proteomes" id="UP000198908">
    <property type="component" value="Unassembled WGS sequence"/>
</dbReference>
<name>A0A1G6WCR3_9BURK</name>
<protein>
    <recommendedName>
        <fullName evidence="3">LysR substrate binding domain-containing protein</fullName>
    </recommendedName>
</protein>
<reference evidence="2" key="1">
    <citation type="submission" date="2016-09" db="EMBL/GenBank/DDBJ databases">
        <authorList>
            <person name="Varghese N."/>
            <person name="Submissions S."/>
        </authorList>
    </citation>
    <scope>NUCLEOTIDE SEQUENCE [LARGE SCALE GENOMIC DNA]</scope>
    <source>
        <strain evidence="2">TNe-862</strain>
    </source>
</reference>
<dbReference type="EMBL" id="FMYQ01000022">
    <property type="protein sequence ID" value="SDD63027.1"/>
    <property type="molecule type" value="Genomic_DNA"/>
</dbReference>
<evidence type="ECO:0000313" key="1">
    <source>
        <dbReference type="EMBL" id="SDD63027.1"/>
    </source>
</evidence>
<keyword evidence="2" id="KW-1185">Reference proteome</keyword>